<dbReference type="EMBL" id="BGPR01004867">
    <property type="protein sequence ID" value="GBN04242.1"/>
    <property type="molecule type" value="Genomic_DNA"/>
</dbReference>
<keyword evidence="2" id="KW-0812">Transmembrane</keyword>
<reference evidence="3 4" key="1">
    <citation type="journal article" date="2019" name="Sci. Rep.">
        <title>Orb-weaving spider Araneus ventricosus genome elucidates the spidroin gene catalogue.</title>
        <authorList>
            <person name="Kono N."/>
            <person name="Nakamura H."/>
            <person name="Ohtoshi R."/>
            <person name="Moran D.A.P."/>
            <person name="Shinohara A."/>
            <person name="Yoshida Y."/>
            <person name="Fujiwara M."/>
            <person name="Mori M."/>
            <person name="Tomita M."/>
            <person name="Arakawa K."/>
        </authorList>
    </citation>
    <scope>NUCLEOTIDE SEQUENCE [LARGE SCALE GENOMIC DNA]</scope>
</reference>
<feature type="compositionally biased region" description="Basic and acidic residues" evidence="1">
    <location>
        <begin position="10"/>
        <end position="19"/>
    </location>
</feature>
<accession>A0A4Y2KPY3</accession>
<proteinExistence type="predicted"/>
<evidence type="ECO:0000256" key="1">
    <source>
        <dbReference type="SAM" id="MobiDB-lite"/>
    </source>
</evidence>
<evidence type="ECO:0000313" key="4">
    <source>
        <dbReference type="Proteomes" id="UP000499080"/>
    </source>
</evidence>
<keyword evidence="2" id="KW-1133">Transmembrane helix</keyword>
<keyword evidence="2" id="KW-0472">Membrane</keyword>
<evidence type="ECO:0000313" key="3">
    <source>
        <dbReference type="EMBL" id="GBN04242.1"/>
    </source>
</evidence>
<evidence type="ECO:0000256" key="2">
    <source>
        <dbReference type="SAM" id="Phobius"/>
    </source>
</evidence>
<feature type="region of interest" description="Disordered" evidence="1">
    <location>
        <begin position="1"/>
        <end position="30"/>
    </location>
</feature>
<feature type="transmembrane region" description="Helical" evidence="2">
    <location>
        <begin position="34"/>
        <end position="52"/>
    </location>
</feature>
<dbReference type="Proteomes" id="UP000499080">
    <property type="component" value="Unassembled WGS sequence"/>
</dbReference>
<protein>
    <submittedName>
        <fullName evidence="3">Uncharacterized protein</fullName>
    </submittedName>
</protein>
<organism evidence="3 4">
    <name type="scientific">Araneus ventricosus</name>
    <name type="common">Orbweaver spider</name>
    <name type="synonym">Epeira ventricosa</name>
    <dbReference type="NCBI Taxonomy" id="182803"/>
    <lineage>
        <taxon>Eukaryota</taxon>
        <taxon>Metazoa</taxon>
        <taxon>Ecdysozoa</taxon>
        <taxon>Arthropoda</taxon>
        <taxon>Chelicerata</taxon>
        <taxon>Arachnida</taxon>
        <taxon>Araneae</taxon>
        <taxon>Araneomorphae</taxon>
        <taxon>Entelegynae</taxon>
        <taxon>Araneoidea</taxon>
        <taxon>Araneidae</taxon>
        <taxon>Araneus</taxon>
    </lineage>
</organism>
<sequence>MYKNSPLAVHTEHCKENRPTEVSSKQPRNNNKKMSKYVACLFLLAFVVVVYADSMENFIALFTKTACEDMFYSAFNQAVKACGKCISLTCSTKQVNPLQCGIKPE</sequence>
<dbReference type="AlphaFoldDB" id="A0A4Y2KPY3"/>
<feature type="compositionally biased region" description="Polar residues" evidence="1">
    <location>
        <begin position="20"/>
        <end position="29"/>
    </location>
</feature>
<gene>
    <name evidence="3" type="ORF">AVEN_269707_1</name>
</gene>
<name>A0A4Y2KPY3_ARAVE</name>
<keyword evidence="4" id="KW-1185">Reference proteome</keyword>
<comment type="caution">
    <text evidence="3">The sequence shown here is derived from an EMBL/GenBank/DDBJ whole genome shotgun (WGS) entry which is preliminary data.</text>
</comment>